<dbReference type="Gene3D" id="3.40.50.720">
    <property type="entry name" value="NAD(P)-binding Rossmann-like Domain"/>
    <property type="match status" value="1"/>
</dbReference>
<keyword evidence="3" id="KW-1133">Transmembrane helix</keyword>
<dbReference type="AlphaFoldDB" id="A0A2P5HEJ1"/>
<accession>A0A2P5HEJ1</accession>
<evidence type="ECO:0000256" key="1">
    <source>
        <dbReference type="ARBA" id="ARBA00022857"/>
    </source>
</evidence>
<reference evidence="5" key="1">
    <citation type="submission" date="2017-09" db="EMBL/GenBank/DDBJ databases">
        <title>Polyketide synthases of a Diaporthe helianthi virulent isolate.</title>
        <authorList>
            <person name="Baroncelli R."/>
        </authorList>
    </citation>
    <scope>NUCLEOTIDE SEQUENCE [LARGE SCALE GENOMIC DNA]</scope>
    <source>
        <strain evidence="5">7/96</strain>
    </source>
</reference>
<gene>
    <name evidence="5" type="ORF">DHEL01_v212929</name>
</gene>
<evidence type="ECO:0000313" key="5">
    <source>
        <dbReference type="EMBL" id="POS68676.1"/>
    </source>
</evidence>
<dbReference type="OrthoDB" id="9974981at2759"/>
<sequence>MSSPFKNIVIIGASGAIGSVILEAFLRTPSVAITILQRASSTKTLLHPTVRVITIPDDYPHDSLVAAFTNQDAVINCVTTLAVRTQLQIISAAVEAGVRRFVPSEYGLNNNNPAARELCSVFREKGQVQDYLRTLEDRMEWISFAVGMWLKWSATHEFLGMHIAQRRFVFWDDGDGLFSTTTEGNTALAVVNALTKKWEETKNQVVWLSDFAVSQKQLLGVIERFTGDEFETEVIDSESFIQEKQAATAAGDGGATYSLIETGFVTGKYGGHLEKEGKIMNDLLELPRQSLDEVVKAAVEAVKTA</sequence>
<dbReference type="CDD" id="cd05259">
    <property type="entry name" value="PCBER_SDR_a"/>
    <property type="match status" value="1"/>
</dbReference>
<dbReference type="STRING" id="158607.A0A2P5HEJ1"/>
<protein>
    <recommendedName>
        <fullName evidence="4">NmrA-like domain-containing protein</fullName>
    </recommendedName>
</protein>
<dbReference type="InterPro" id="IPR045312">
    <property type="entry name" value="PCBER-like"/>
</dbReference>
<keyword evidence="3" id="KW-0812">Transmembrane</keyword>
<evidence type="ECO:0000256" key="3">
    <source>
        <dbReference type="SAM" id="Phobius"/>
    </source>
</evidence>
<feature type="transmembrane region" description="Helical" evidence="3">
    <location>
        <begin position="7"/>
        <end position="26"/>
    </location>
</feature>
<proteinExistence type="predicted"/>
<comment type="caution">
    <text evidence="5">The sequence shown here is derived from an EMBL/GenBank/DDBJ whole genome shotgun (WGS) entry which is preliminary data.</text>
</comment>
<dbReference type="Pfam" id="PF05368">
    <property type="entry name" value="NmrA"/>
    <property type="match status" value="1"/>
</dbReference>
<dbReference type="GO" id="GO:0016491">
    <property type="term" value="F:oxidoreductase activity"/>
    <property type="evidence" value="ECO:0007669"/>
    <property type="project" value="UniProtKB-KW"/>
</dbReference>
<evidence type="ECO:0000256" key="2">
    <source>
        <dbReference type="ARBA" id="ARBA00023002"/>
    </source>
</evidence>
<name>A0A2P5HEJ1_DIAHE</name>
<dbReference type="InParanoid" id="A0A2P5HEJ1"/>
<keyword evidence="3" id="KW-0472">Membrane</keyword>
<evidence type="ECO:0000313" key="6">
    <source>
        <dbReference type="Proteomes" id="UP000094444"/>
    </source>
</evidence>
<dbReference type="InterPro" id="IPR008030">
    <property type="entry name" value="NmrA-like"/>
</dbReference>
<evidence type="ECO:0000259" key="4">
    <source>
        <dbReference type="Pfam" id="PF05368"/>
    </source>
</evidence>
<feature type="domain" description="NmrA-like" evidence="4">
    <location>
        <begin position="6"/>
        <end position="242"/>
    </location>
</feature>
<dbReference type="Proteomes" id="UP000094444">
    <property type="component" value="Unassembled WGS sequence"/>
</dbReference>
<dbReference type="SUPFAM" id="SSF51735">
    <property type="entry name" value="NAD(P)-binding Rossmann-fold domains"/>
    <property type="match status" value="1"/>
</dbReference>
<dbReference type="InterPro" id="IPR051609">
    <property type="entry name" value="NmrA/Isoflavone_reductase-like"/>
</dbReference>
<organism evidence="5 6">
    <name type="scientific">Diaporthe helianthi</name>
    <dbReference type="NCBI Taxonomy" id="158607"/>
    <lineage>
        <taxon>Eukaryota</taxon>
        <taxon>Fungi</taxon>
        <taxon>Dikarya</taxon>
        <taxon>Ascomycota</taxon>
        <taxon>Pezizomycotina</taxon>
        <taxon>Sordariomycetes</taxon>
        <taxon>Sordariomycetidae</taxon>
        <taxon>Diaporthales</taxon>
        <taxon>Diaporthaceae</taxon>
        <taxon>Diaporthe</taxon>
    </lineage>
</organism>
<dbReference type="InterPro" id="IPR036291">
    <property type="entry name" value="NAD(P)-bd_dom_sf"/>
</dbReference>
<keyword evidence="6" id="KW-1185">Reference proteome</keyword>
<dbReference type="EMBL" id="MAVT02003471">
    <property type="protein sequence ID" value="POS68676.1"/>
    <property type="molecule type" value="Genomic_DNA"/>
</dbReference>
<dbReference type="Gene3D" id="3.90.25.10">
    <property type="entry name" value="UDP-galactose 4-epimerase, domain 1"/>
    <property type="match status" value="1"/>
</dbReference>
<keyword evidence="1" id="KW-0521">NADP</keyword>
<dbReference type="PANTHER" id="PTHR47706:SF9">
    <property type="entry name" value="NMRA-LIKE DOMAIN-CONTAINING PROTEIN-RELATED"/>
    <property type="match status" value="1"/>
</dbReference>
<dbReference type="PANTHER" id="PTHR47706">
    <property type="entry name" value="NMRA-LIKE FAMILY PROTEIN"/>
    <property type="match status" value="1"/>
</dbReference>
<keyword evidence="2" id="KW-0560">Oxidoreductase</keyword>